<dbReference type="GO" id="GO:0005886">
    <property type="term" value="C:plasma membrane"/>
    <property type="evidence" value="ECO:0007669"/>
    <property type="project" value="UniProtKB-SubCell"/>
</dbReference>
<feature type="transmembrane region" description="Helical" evidence="7">
    <location>
        <begin position="119"/>
        <end position="142"/>
    </location>
</feature>
<keyword evidence="5 7" id="KW-1133">Transmembrane helix</keyword>
<dbReference type="KEGG" id="sap:Sulac_2027"/>
<keyword evidence="2 7" id="KW-0813">Transport</keyword>
<dbReference type="PATRIC" id="fig|679936.5.peg.2089"/>
<comment type="similarity">
    <text evidence="7">Belongs to the binding-protein-dependent transport system permease family.</text>
</comment>
<dbReference type="InterPro" id="IPR025966">
    <property type="entry name" value="OppC_N"/>
</dbReference>
<dbReference type="PANTHER" id="PTHR43386">
    <property type="entry name" value="OLIGOPEPTIDE TRANSPORT SYSTEM PERMEASE PROTEIN APPC"/>
    <property type="match status" value="1"/>
</dbReference>
<organism evidence="10 11">
    <name type="scientific">Sulfobacillus acidophilus (strain ATCC 700253 / DSM 10332 / NAL)</name>
    <dbReference type="NCBI Taxonomy" id="679936"/>
    <lineage>
        <taxon>Bacteria</taxon>
        <taxon>Bacillati</taxon>
        <taxon>Bacillota</taxon>
        <taxon>Clostridia</taxon>
        <taxon>Eubacteriales</taxon>
        <taxon>Clostridiales Family XVII. Incertae Sedis</taxon>
        <taxon>Sulfobacillus</taxon>
    </lineage>
</organism>
<evidence type="ECO:0000256" key="8">
    <source>
        <dbReference type="SAM" id="MobiDB-lite"/>
    </source>
</evidence>
<dbReference type="STRING" id="679936.Sulac_2027"/>
<feature type="region of interest" description="Disordered" evidence="8">
    <location>
        <begin position="291"/>
        <end position="313"/>
    </location>
</feature>
<accession>G8TSA5</accession>
<evidence type="ECO:0000256" key="1">
    <source>
        <dbReference type="ARBA" id="ARBA00004651"/>
    </source>
</evidence>
<dbReference type="SUPFAM" id="SSF161098">
    <property type="entry name" value="MetI-like"/>
    <property type="match status" value="1"/>
</dbReference>
<dbReference type="AlphaFoldDB" id="G8TSA5"/>
<keyword evidence="11" id="KW-1185">Reference proteome</keyword>
<feature type="transmembrane region" description="Helical" evidence="7">
    <location>
        <begin position="197"/>
        <end position="219"/>
    </location>
</feature>
<dbReference type="CDD" id="cd06261">
    <property type="entry name" value="TM_PBP2"/>
    <property type="match status" value="1"/>
</dbReference>
<feature type="transmembrane region" description="Helical" evidence="7">
    <location>
        <begin position="148"/>
        <end position="166"/>
    </location>
</feature>
<keyword evidence="6 7" id="KW-0472">Membrane</keyword>
<dbReference type="InterPro" id="IPR035906">
    <property type="entry name" value="MetI-like_sf"/>
</dbReference>
<feature type="compositionally biased region" description="Polar residues" evidence="8">
    <location>
        <begin position="304"/>
        <end position="313"/>
    </location>
</feature>
<feature type="transmembrane region" description="Helical" evidence="7">
    <location>
        <begin position="85"/>
        <end position="107"/>
    </location>
</feature>
<keyword evidence="3" id="KW-1003">Cell membrane</keyword>
<evidence type="ECO:0000313" key="10">
    <source>
        <dbReference type="EMBL" id="AEW05517.1"/>
    </source>
</evidence>
<name>G8TSA5_SULAD</name>
<dbReference type="InterPro" id="IPR050366">
    <property type="entry name" value="BP-dependent_transpt_permease"/>
</dbReference>
<evidence type="ECO:0000256" key="2">
    <source>
        <dbReference type="ARBA" id="ARBA00022448"/>
    </source>
</evidence>
<dbReference type="Pfam" id="PF12911">
    <property type="entry name" value="OppC_N"/>
    <property type="match status" value="1"/>
</dbReference>
<reference evidence="11" key="1">
    <citation type="submission" date="2011-12" db="EMBL/GenBank/DDBJ databases">
        <title>The complete genome of chromosome of Sulfobacillus acidophilus DSM 10332.</title>
        <authorList>
            <person name="Lucas S."/>
            <person name="Han J."/>
            <person name="Lapidus A."/>
            <person name="Bruce D."/>
            <person name="Goodwin L."/>
            <person name="Pitluck S."/>
            <person name="Peters L."/>
            <person name="Kyrpides N."/>
            <person name="Mavromatis K."/>
            <person name="Ivanova N."/>
            <person name="Mikhailova N."/>
            <person name="Chertkov O."/>
            <person name="Saunders E."/>
            <person name="Detter J.C."/>
            <person name="Tapia R."/>
            <person name="Han C."/>
            <person name="Land M."/>
            <person name="Hauser L."/>
            <person name="Markowitz V."/>
            <person name="Cheng J.-F."/>
            <person name="Hugenholtz P."/>
            <person name="Woyke T."/>
            <person name="Wu D."/>
            <person name="Pukall R."/>
            <person name="Gehrich-Schroeter G."/>
            <person name="Schneider S."/>
            <person name="Klenk H.-P."/>
            <person name="Eisen J.A."/>
        </authorList>
    </citation>
    <scope>NUCLEOTIDE SEQUENCE [LARGE SCALE GENOMIC DNA]</scope>
    <source>
        <strain evidence="11">ATCC 700253 / DSM 10332 / NAL</strain>
    </source>
</reference>
<comment type="subcellular location">
    <subcellularLocation>
        <location evidence="1 7">Cell membrane</location>
        <topology evidence="1 7">Multi-pass membrane protein</topology>
    </subcellularLocation>
</comment>
<dbReference type="Gene3D" id="1.10.3720.10">
    <property type="entry name" value="MetI-like"/>
    <property type="match status" value="1"/>
</dbReference>
<feature type="domain" description="ABC transmembrane type-1" evidence="9">
    <location>
        <begin position="83"/>
        <end position="275"/>
    </location>
</feature>
<evidence type="ECO:0000259" key="9">
    <source>
        <dbReference type="PROSITE" id="PS50928"/>
    </source>
</evidence>
<evidence type="ECO:0000256" key="6">
    <source>
        <dbReference type="ARBA" id="ARBA00023136"/>
    </source>
</evidence>
<evidence type="ECO:0000313" key="11">
    <source>
        <dbReference type="Proteomes" id="UP000005439"/>
    </source>
</evidence>
<proteinExistence type="inferred from homology"/>
<feature type="transmembrane region" description="Helical" evidence="7">
    <location>
        <begin position="254"/>
        <end position="278"/>
    </location>
</feature>
<keyword evidence="4 7" id="KW-0812">Transmembrane</keyword>
<sequence length="313" mass="34044">MTESPRRRSQWHEWWSIFRSDRRPLVGLILLAVLVAASLAAPWLTPYNPSATVFTPFLPPSGHHWLGTTANGQDVFAQFVYGGRISLAVGFVSGFVATALAVLLGMLPAYWGGRVDTIFATFTNIMLVIPGLPLLIVITAYVHQTGPFTIALVIGLTGWPWGARILRSQTLSLAQRDFVVAARLAGENRLTILLAEILPNMLSLVAANFVFATIAAILAEASLEFLGLGNPNAVTWGTMLYWAQTGQALLNGAWWWFVPPGLGIALVGLSLSLINFGIDQISNPRLRVSNVRRQRSEPGRPALPSQQKVGEPL</sequence>
<dbReference type="PROSITE" id="PS50928">
    <property type="entry name" value="ABC_TM1"/>
    <property type="match status" value="1"/>
</dbReference>
<gene>
    <name evidence="10" type="ordered locus">Sulac_2027</name>
</gene>
<protein>
    <submittedName>
        <fullName evidence="10">ABC-type transporter, integral membrane subunit</fullName>
    </submittedName>
</protein>
<dbReference type="InterPro" id="IPR000515">
    <property type="entry name" value="MetI-like"/>
</dbReference>
<dbReference type="PANTHER" id="PTHR43386:SF1">
    <property type="entry name" value="D,D-DIPEPTIDE TRANSPORT SYSTEM PERMEASE PROTEIN DDPC-RELATED"/>
    <property type="match status" value="1"/>
</dbReference>
<evidence type="ECO:0000256" key="7">
    <source>
        <dbReference type="RuleBase" id="RU363032"/>
    </source>
</evidence>
<evidence type="ECO:0000256" key="4">
    <source>
        <dbReference type="ARBA" id="ARBA00022692"/>
    </source>
</evidence>
<dbReference type="GO" id="GO:0071916">
    <property type="term" value="F:dipeptide transmembrane transporter activity"/>
    <property type="evidence" value="ECO:0007669"/>
    <property type="project" value="TreeGrafter"/>
</dbReference>
<dbReference type="HOGENOM" id="CLU_028518_8_0_9"/>
<dbReference type="EMBL" id="CP003179">
    <property type="protein sequence ID" value="AEW05517.1"/>
    <property type="molecule type" value="Genomic_DNA"/>
</dbReference>
<dbReference type="Proteomes" id="UP000005439">
    <property type="component" value="Chromosome"/>
</dbReference>
<reference evidence="10 11" key="2">
    <citation type="journal article" date="2012" name="Stand. Genomic Sci.">
        <title>Complete genome sequence of the moderately thermophilic mineral-sulfide-oxidizing firmicute Sulfobacillus acidophilus type strain (NAL(T)).</title>
        <authorList>
            <person name="Anderson I."/>
            <person name="Chertkov O."/>
            <person name="Chen A."/>
            <person name="Saunders E."/>
            <person name="Lapidus A."/>
            <person name="Nolan M."/>
            <person name="Lucas S."/>
            <person name="Hammon N."/>
            <person name="Deshpande S."/>
            <person name="Cheng J.F."/>
            <person name="Han C."/>
            <person name="Tapia R."/>
            <person name="Goodwin L.A."/>
            <person name="Pitluck S."/>
            <person name="Liolios K."/>
            <person name="Pagani I."/>
            <person name="Ivanova N."/>
            <person name="Mikhailova N."/>
            <person name="Pati A."/>
            <person name="Palaniappan K."/>
            <person name="Land M."/>
            <person name="Pan C."/>
            <person name="Rohde M."/>
            <person name="Pukall R."/>
            <person name="Goker M."/>
            <person name="Detter J.C."/>
            <person name="Woyke T."/>
            <person name="Bristow J."/>
            <person name="Eisen J.A."/>
            <person name="Markowitz V."/>
            <person name="Hugenholtz P."/>
            <person name="Kyrpides N.C."/>
            <person name="Klenk H.P."/>
            <person name="Mavromatis K."/>
        </authorList>
    </citation>
    <scope>NUCLEOTIDE SEQUENCE [LARGE SCALE GENOMIC DNA]</scope>
    <source>
        <strain evidence="11">ATCC 700253 / DSM 10332 / NAL</strain>
    </source>
</reference>
<evidence type="ECO:0000256" key="3">
    <source>
        <dbReference type="ARBA" id="ARBA00022475"/>
    </source>
</evidence>
<evidence type="ECO:0000256" key="5">
    <source>
        <dbReference type="ARBA" id="ARBA00022989"/>
    </source>
</evidence>
<dbReference type="Pfam" id="PF00528">
    <property type="entry name" value="BPD_transp_1"/>
    <property type="match status" value="1"/>
</dbReference>